<dbReference type="InterPro" id="IPR044722">
    <property type="entry name" value="SecA_SF2_C"/>
</dbReference>
<evidence type="ECO:0000256" key="12">
    <source>
        <dbReference type="ARBA" id="ARBA00022967"/>
    </source>
</evidence>
<dbReference type="GO" id="GO:0006605">
    <property type="term" value="P:protein targeting"/>
    <property type="evidence" value="ECO:0007669"/>
    <property type="project" value="UniProtKB-UniRule"/>
</dbReference>
<dbReference type="NCBIfam" id="NF009538">
    <property type="entry name" value="PRK12904.1"/>
    <property type="match status" value="1"/>
</dbReference>
<evidence type="ECO:0000256" key="13">
    <source>
        <dbReference type="ARBA" id="ARBA00023010"/>
    </source>
</evidence>
<evidence type="ECO:0000256" key="10">
    <source>
        <dbReference type="ARBA" id="ARBA00022840"/>
    </source>
</evidence>
<feature type="binding site" evidence="15">
    <location>
        <position position="524"/>
    </location>
    <ligand>
        <name>ATP</name>
        <dbReference type="ChEBI" id="CHEBI:30616"/>
    </ligand>
</feature>
<dbReference type="GO" id="GO:0043952">
    <property type="term" value="P:protein transport by the Sec complex"/>
    <property type="evidence" value="ECO:0007669"/>
    <property type="project" value="TreeGrafter"/>
</dbReference>
<dbReference type="InterPro" id="IPR011115">
    <property type="entry name" value="SecA_DEAD"/>
</dbReference>
<dbReference type="GO" id="GO:0005886">
    <property type="term" value="C:plasma membrane"/>
    <property type="evidence" value="ECO:0007669"/>
    <property type="project" value="UniProtKB-SubCell"/>
</dbReference>
<dbReference type="PROSITE" id="PS01312">
    <property type="entry name" value="SECA"/>
    <property type="match status" value="1"/>
</dbReference>
<dbReference type="Pfam" id="PF07516">
    <property type="entry name" value="SecA_SW"/>
    <property type="match status" value="1"/>
</dbReference>
<accession>A0A1H7UVW0</accession>
<evidence type="ECO:0000256" key="15">
    <source>
        <dbReference type="HAMAP-Rule" id="MF_01382"/>
    </source>
</evidence>
<comment type="similarity">
    <text evidence="2 15 16">Belongs to the SecA family.</text>
</comment>
<dbReference type="FunFam" id="3.40.50.300:FF:000334">
    <property type="entry name" value="Protein translocase subunit SecA"/>
    <property type="match status" value="1"/>
</dbReference>
<dbReference type="Gene3D" id="1.10.3060.10">
    <property type="entry name" value="Helical scaffold and wing domains of SecA"/>
    <property type="match status" value="1"/>
</dbReference>
<feature type="binding site" evidence="15">
    <location>
        <position position="87"/>
    </location>
    <ligand>
        <name>ATP</name>
        <dbReference type="ChEBI" id="CHEBI:30616"/>
    </ligand>
</feature>
<dbReference type="GO" id="GO:0046872">
    <property type="term" value="F:metal ion binding"/>
    <property type="evidence" value="ECO:0007669"/>
    <property type="project" value="UniProtKB-KW"/>
</dbReference>
<dbReference type="NCBIfam" id="TIGR00963">
    <property type="entry name" value="secA"/>
    <property type="match status" value="1"/>
</dbReference>
<dbReference type="SMART" id="SM00957">
    <property type="entry name" value="SecA_DEAD"/>
    <property type="match status" value="1"/>
</dbReference>
<name>A0A1H7UVW0_9HYPH</name>
<keyword evidence="9" id="KW-0862">Zinc</keyword>
<keyword evidence="4 15" id="KW-1003">Cell membrane</keyword>
<comment type="cofactor">
    <cofactor evidence="1">
        <name>Zn(2+)</name>
        <dbReference type="ChEBI" id="CHEBI:29105"/>
    </cofactor>
</comment>
<comment type="catalytic activity">
    <reaction evidence="15">
        <text>ATP + H2O + cellular proteinSide 1 = ADP + phosphate + cellular proteinSide 2.</text>
        <dbReference type="EC" id="7.4.2.8"/>
    </reaction>
</comment>
<dbReference type="SUPFAM" id="SSF81886">
    <property type="entry name" value="Helical scaffold and wing domains of SecA"/>
    <property type="match status" value="1"/>
</dbReference>
<keyword evidence="13 15" id="KW-0811">Translocation</keyword>
<dbReference type="GO" id="GO:0008564">
    <property type="term" value="F:protein-exporting ATPase activity"/>
    <property type="evidence" value="ECO:0007669"/>
    <property type="project" value="UniProtKB-EC"/>
</dbReference>
<dbReference type="SUPFAM" id="SSF52540">
    <property type="entry name" value="P-loop containing nucleoside triphosphate hydrolases"/>
    <property type="match status" value="2"/>
</dbReference>
<evidence type="ECO:0000256" key="11">
    <source>
        <dbReference type="ARBA" id="ARBA00022927"/>
    </source>
</evidence>
<feature type="binding site" evidence="15">
    <location>
        <begin position="105"/>
        <end position="109"/>
    </location>
    <ligand>
        <name>ATP</name>
        <dbReference type="ChEBI" id="CHEBI:30616"/>
    </ligand>
</feature>
<evidence type="ECO:0000256" key="7">
    <source>
        <dbReference type="ARBA" id="ARBA00022723"/>
    </source>
</evidence>
<keyword evidence="7" id="KW-0479">Metal-binding</keyword>
<evidence type="ECO:0000256" key="8">
    <source>
        <dbReference type="ARBA" id="ARBA00022741"/>
    </source>
</evidence>
<dbReference type="SUPFAM" id="SSF81767">
    <property type="entry name" value="Pre-protein crosslinking domain of SecA"/>
    <property type="match status" value="1"/>
</dbReference>
<comment type="subcellular location">
    <subcellularLocation>
        <location evidence="15">Cell membrane</location>
        <topology evidence="15">Peripheral membrane protein</topology>
        <orientation evidence="15">Cytoplasmic side</orientation>
    </subcellularLocation>
    <subcellularLocation>
        <location evidence="15">Cytoplasm</location>
    </subcellularLocation>
    <text evidence="15">Distribution is 50-50.</text>
</comment>
<keyword evidence="20" id="KW-1185">Reference proteome</keyword>
<dbReference type="Pfam" id="PF07517">
    <property type="entry name" value="SecA_DEAD"/>
    <property type="match status" value="1"/>
</dbReference>
<dbReference type="Proteomes" id="UP000199664">
    <property type="component" value="Unassembled WGS sequence"/>
</dbReference>
<evidence type="ECO:0000313" key="19">
    <source>
        <dbReference type="EMBL" id="SEM01112.1"/>
    </source>
</evidence>
<evidence type="ECO:0000256" key="14">
    <source>
        <dbReference type="ARBA" id="ARBA00023136"/>
    </source>
</evidence>
<dbReference type="Pfam" id="PF02810">
    <property type="entry name" value="SEC-C"/>
    <property type="match status" value="1"/>
</dbReference>
<dbReference type="CDD" id="cd18803">
    <property type="entry name" value="SF2_C_secA"/>
    <property type="match status" value="1"/>
</dbReference>
<organism evidence="19 20">
    <name type="scientific">Bosea lupini</name>
    <dbReference type="NCBI Taxonomy" id="1036779"/>
    <lineage>
        <taxon>Bacteria</taxon>
        <taxon>Pseudomonadati</taxon>
        <taxon>Pseudomonadota</taxon>
        <taxon>Alphaproteobacteria</taxon>
        <taxon>Hyphomicrobiales</taxon>
        <taxon>Boseaceae</taxon>
        <taxon>Bosea</taxon>
    </lineage>
</organism>
<dbReference type="InterPro" id="IPR036670">
    <property type="entry name" value="SecA_X-link_sf"/>
</dbReference>
<dbReference type="PANTHER" id="PTHR30612:SF0">
    <property type="entry name" value="CHLOROPLAST PROTEIN-TRANSPORTING ATPASE"/>
    <property type="match status" value="1"/>
</dbReference>
<dbReference type="EC" id="7.4.2.8" evidence="15"/>
<keyword evidence="8 15" id="KW-0547">Nucleotide-binding</keyword>
<dbReference type="InterPro" id="IPR020937">
    <property type="entry name" value="SecA_CS"/>
</dbReference>
<dbReference type="RefSeq" id="WP_091838143.1">
    <property type="nucleotide sequence ID" value="NZ_FOAN01000006.1"/>
</dbReference>
<dbReference type="SMART" id="SM00958">
    <property type="entry name" value="SecA_PP_bind"/>
    <property type="match status" value="1"/>
</dbReference>
<dbReference type="InterPro" id="IPR014001">
    <property type="entry name" value="Helicase_ATP-bd"/>
</dbReference>
<dbReference type="GO" id="GO:0005524">
    <property type="term" value="F:ATP binding"/>
    <property type="evidence" value="ECO:0007669"/>
    <property type="project" value="UniProtKB-UniRule"/>
</dbReference>
<dbReference type="Gene3D" id="3.90.1440.10">
    <property type="entry name" value="SecA, preprotein cross-linking domain"/>
    <property type="match status" value="1"/>
</dbReference>
<reference evidence="20" key="1">
    <citation type="submission" date="2016-10" db="EMBL/GenBank/DDBJ databases">
        <authorList>
            <person name="Varghese N."/>
            <person name="Submissions S."/>
        </authorList>
    </citation>
    <scope>NUCLEOTIDE SEQUENCE [LARGE SCALE GENOMIC DNA]</scope>
    <source>
        <strain evidence="20">LMG 26383,CCUG 61248,R- 45681</strain>
    </source>
</reference>
<evidence type="ECO:0000259" key="17">
    <source>
        <dbReference type="PROSITE" id="PS51192"/>
    </source>
</evidence>
<dbReference type="InterPro" id="IPR011130">
    <property type="entry name" value="SecA_preprotein_X-link_dom"/>
</dbReference>
<protein>
    <recommendedName>
        <fullName evidence="15 16">Protein translocase subunit SecA</fullName>
        <ecNumber evidence="15">7.4.2.8</ecNumber>
    </recommendedName>
</protein>
<dbReference type="Gene3D" id="3.10.450.50">
    <property type="match status" value="1"/>
</dbReference>
<dbReference type="GO" id="GO:0005829">
    <property type="term" value="C:cytosol"/>
    <property type="evidence" value="ECO:0007669"/>
    <property type="project" value="TreeGrafter"/>
</dbReference>
<dbReference type="InterPro" id="IPR011116">
    <property type="entry name" value="SecA_Wing/Scaffold"/>
</dbReference>
<evidence type="ECO:0000256" key="2">
    <source>
        <dbReference type="ARBA" id="ARBA00007650"/>
    </source>
</evidence>
<evidence type="ECO:0000256" key="1">
    <source>
        <dbReference type="ARBA" id="ARBA00001947"/>
    </source>
</evidence>
<comment type="function">
    <text evidence="15">Part of the Sec protein translocase complex. Interacts with the SecYEG preprotein conducting channel. Has a central role in coupling the hydrolysis of ATP to the transfer of proteins into and across the cell membrane, serving both as a receptor for the preprotein-SecB complex and as an ATP-driven molecular motor driving the stepwise translocation of polypeptide chains across the membrane.</text>
</comment>
<dbReference type="Pfam" id="PF21090">
    <property type="entry name" value="P-loop_SecA"/>
    <property type="match status" value="1"/>
</dbReference>
<dbReference type="InterPro" id="IPR000185">
    <property type="entry name" value="SecA"/>
</dbReference>
<dbReference type="EMBL" id="FOAN01000006">
    <property type="protein sequence ID" value="SEM01112.1"/>
    <property type="molecule type" value="Genomic_DNA"/>
</dbReference>
<dbReference type="AlphaFoldDB" id="A0A1H7UVW0"/>
<comment type="subunit">
    <text evidence="15">Monomer and homodimer. Part of the essential Sec protein translocation apparatus which comprises SecA, SecYEG and auxiliary proteins SecDF-YajC and YidC.</text>
</comment>
<evidence type="ECO:0000256" key="9">
    <source>
        <dbReference type="ARBA" id="ARBA00022833"/>
    </source>
</evidence>
<dbReference type="FunFam" id="3.90.1440.10:FF:000001">
    <property type="entry name" value="Preprotein translocase subunit SecA"/>
    <property type="match status" value="1"/>
</dbReference>
<keyword evidence="14 15" id="KW-0472">Membrane</keyword>
<keyword evidence="11 15" id="KW-0653">Protein transport</keyword>
<evidence type="ECO:0000256" key="3">
    <source>
        <dbReference type="ARBA" id="ARBA00022448"/>
    </source>
</evidence>
<sequence length="948" mass="106152">MLGALAKKLFGSSNDRRVKGYQPRVNAINALEAEVSQLSDEALRARTETFKQQLANGAKLDDLLVPAFATVREAAKRVLGQRHFDVQLIGGMVLHEGAIAEMKTGEGKTLVATLPVYLNALAGKGVHVVTVNDYLARRDAEWMGKIYNFLGLSFGIIVHGLDDEERQRAYASDITYGTNNEFGFDYLRDNMKYEVAQMSQRGHHFAIVDEVDSILIDEARTPLIISGPLDDKSDLYVAIDKVLPGLVKGDYEVDEKQRTVALTEAGNEHIEQLLREAGLLKDGDLYDSVNVTLVHHVNQALRAHALFTRDKDYIVRNDEVVIIDEFTGRMMPGRRYSEGLHQALEAKEGVTVQPENATLASITFQNYFRLYKKLAGMTGTAGTEADEFEQIYKLEVVEIPTNVPVARIDDDDEVYRSFPEKVKSIIKELERASERLQPVLVGTASIEKSEQIAEMLVAAGFKQIDFSQPNALDSLYSAARTGKSTKQFAVLNARFHEQEAFIVAEAGVPGAITIATNMAGRGTDIKLGGNVEMRVSIETAGMEEGPEKQAKIVEIEAEVARFKEIVLNASETIELEPAKGSRPAKTMTRPGGLYIIGTERHESRRIDNQLRGRGGRQGDPGRSKFFLSLQDDLMRIFGSDRMDGMLQKLGLQEDEAIVHPWINKAVEKAQGKVEARNFDIRKNILKYDDVMNDQRKVVFEQRRDFMRAASVRETIDDMRHGVVEDTVSRRIPEDAYPEQWDAAGLREDVATYLNLELPIEDWAKEEGIADAELRERIRKIADDDYTARIERNTDEVMTYIEKQVLLQTLDHLWREHLVTLDHLRQVIGWRGYAQRDPLNEYKQEAFELFDSLIGRLREQVTGNLMRVEVRFDQPPEDGQGFGQGGSDALPPPPAGFFAGQPQFAATDGDLAVAERNPADPASWGKVGRNELCPCGSGKKFKHCHGQFV</sequence>
<feature type="domain" description="SecA family profile" evidence="18">
    <location>
        <begin position="3"/>
        <end position="658"/>
    </location>
</feature>
<dbReference type="InterPro" id="IPR036266">
    <property type="entry name" value="SecA_Wing/Scaffold_sf"/>
</dbReference>
<dbReference type="InterPro" id="IPR027417">
    <property type="entry name" value="P-loop_NTPase"/>
</dbReference>
<evidence type="ECO:0000256" key="16">
    <source>
        <dbReference type="RuleBase" id="RU003874"/>
    </source>
</evidence>
<dbReference type="GO" id="GO:0017038">
    <property type="term" value="P:protein import"/>
    <property type="evidence" value="ECO:0007669"/>
    <property type="project" value="InterPro"/>
</dbReference>
<keyword evidence="10 15" id="KW-0067">ATP-binding</keyword>
<dbReference type="PROSITE" id="PS51196">
    <property type="entry name" value="SECA_MOTOR_DEAD"/>
    <property type="match status" value="1"/>
</dbReference>
<dbReference type="STRING" id="1036779.SAMN04515666_106451"/>
<dbReference type="GO" id="GO:0031522">
    <property type="term" value="C:cell envelope Sec protein transport complex"/>
    <property type="evidence" value="ECO:0007669"/>
    <property type="project" value="TreeGrafter"/>
</dbReference>
<dbReference type="InterPro" id="IPR004027">
    <property type="entry name" value="SEC_C_motif"/>
</dbReference>
<dbReference type="FunFam" id="3.40.50.300:FF:001790">
    <property type="entry name" value="Protein translocase subunit SecA"/>
    <property type="match status" value="1"/>
</dbReference>
<gene>
    <name evidence="15" type="primary">secA</name>
    <name evidence="19" type="ORF">SAMN04515666_106451</name>
</gene>
<evidence type="ECO:0000256" key="4">
    <source>
        <dbReference type="ARBA" id="ARBA00022475"/>
    </source>
</evidence>
<dbReference type="CDD" id="cd17928">
    <property type="entry name" value="DEXDc_SecA"/>
    <property type="match status" value="1"/>
</dbReference>
<dbReference type="OrthoDB" id="9805579at2"/>
<feature type="domain" description="Helicase ATP-binding" evidence="17">
    <location>
        <begin position="89"/>
        <end position="247"/>
    </location>
</feature>
<dbReference type="Gene3D" id="3.40.50.300">
    <property type="entry name" value="P-loop containing nucleotide triphosphate hydrolases"/>
    <property type="match status" value="2"/>
</dbReference>
<keyword evidence="3 15" id="KW-0813">Transport</keyword>
<keyword evidence="6" id="KW-0997">Cell inner membrane</keyword>
<keyword evidence="5 15" id="KW-0963">Cytoplasm</keyword>
<dbReference type="Pfam" id="PF01043">
    <property type="entry name" value="SecA_PP_bind"/>
    <property type="match status" value="1"/>
</dbReference>
<keyword evidence="12 15" id="KW-1278">Translocase</keyword>
<proteinExistence type="inferred from homology"/>
<evidence type="ECO:0000259" key="18">
    <source>
        <dbReference type="PROSITE" id="PS51196"/>
    </source>
</evidence>
<dbReference type="InterPro" id="IPR014018">
    <property type="entry name" value="SecA_motor_DEAD"/>
</dbReference>
<evidence type="ECO:0000313" key="20">
    <source>
        <dbReference type="Proteomes" id="UP000199664"/>
    </source>
</evidence>
<dbReference type="FunFam" id="1.10.3060.10:FF:000003">
    <property type="entry name" value="Protein translocase subunit SecA"/>
    <property type="match status" value="1"/>
</dbReference>
<dbReference type="PROSITE" id="PS51192">
    <property type="entry name" value="HELICASE_ATP_BIND_1"/>
    <property type="match status" value="1"/>
</dbReference>
<dbReference type="PRINTS" id="PR00906">
    <property type="entry name" value="SECA"/>
</dbReference>
<dbReference type="HAMAP" id="MF_01382">
    <property type="entry name" value="SecA"/>
    <property type="match status" value="1"/>
</dbReference>
<dbReference type="GO" id="GO:0065002">
    <property type="term" value="P:intracellular protein transmembrane transport"/>
    <property type="evidence" value="ECO:0007669"/>
    <property type="project" value="UniProtKB-UniRule"/>
</dbReference>
<dbReference type="PANTHER" id="PTHR30612">
    <property type="entry name" value="SECA INNER MEMBRANE COMPONENT OF SEC PROTEIN SECRETION SYSTEM"/>
    <property type="match status" value="1"/>
</dbReference>
<evidence type="ECO:0000256" key="5">
    <source>
        <dbReference type="ARBA" id="ARBA00022490"/>
    </source>
</evidence>
<evidence type="ECO:0000256" key="6">
    <source>
        <dbReference type="ARBA" id="ARBA00022519"/>
    </source>
</evidence>